<dbReference type="PANTHER" id="PTHR43477:SF1">
    <property type="entry name" value="DIHYDROANTICAPSIN 7-DEHYDROGENASE"/>
    <property type="match status" value="1"/>
</dbReference>
<dbReference type="PRINTS" id="PR00081">
    <property type="entry name" value="GDHRDH"/>
</dbReference>
<dbReference type="PANTHER" id="PTHR43477">
    <property type="entry name" value="DIHYDROANTICAPSIN 7-DEHYDROGENASE"/>
    <property type="match status" value="1"/>
</dbReference>
<dbReference type="CDD" id="cd05233">
    <property type="entry name" value="SDR_c"/>
    <property type="match status" value="1"/>
</dbReference>
<gene>
    <name evidence="4" type="ORF">LTR05_005240</name>
</gene>
<evidence type="ECO:0000313" key="5">
    <source>
        <dbReference type="Proteomes" id="UP001309876"/>
    </source>
</evidence>
<proteinExistence type="inferred from homology"/>
<protein>
    <submittedName>
        <fullName evidence="4">Uncharacterized protein</fullName>
    </submittedName>
</protein>
<dbReference type="GO" id="GO:0016491">
    <property type="term" value="F:oxidoreductase activity"/>
    <property type="evidence" value="ECO:0007669"/>
    <property type="project" value="UniProtKB-KW"/>
</dbReference>
<dbReference type="AlphaFoldDB" id="A0AAN7YHA7"/>
<accession>A0AAN7YHA7</accession>
<keyword evidence="5" id="KW-1185">Reference proteome</keyword>
<dbReference type="SUPFAM" id="SSF51735">
    <property type="entry name" value="NAD(P)-binding Rossmann-fold domains"/>
    <property type="match status" value="1"/>
</dbReference>
<dbReference type="Gene3D" id="3.40.50.720">
    <property type="entry name" value="NAD(P)-binding Rossmann-like Domain"/>
    <property type="match status" value="1"/>
</dbReference>
<dbReference type="InterPro" id="IPR002347">
    <property type="entry name" value="SDR_fam"/>
</dbReference>
<organism evidence="4 5">
    <name type="scientific">Lithohypha guttulata</name>
    <dbReference type="NCBI Taxonomy" id="1690604"/>
    <lineage>
        <taxon>Eukaryota</taxon>
        <taxon>Fungi</taxon>
        <taxon>Dikarya</taxon>
        <taxon>Ascomycota</taxon>
        <taxon>Pezizomycotina</taxon>
        <taxon>Eurotiomycetes</taxon>
        <taxon>Chaetothyriomycetidae</taxon>
        <taxon>Chaetothyriales</taxon>
        <taxon>Trichomeriaceae</taxon>
        <taxon>Lithohypha</taxon>
    </lineage>
</organism>
<evidence type="ECO:0000256" key="2">
    <source>
        <dbReference type="ARBA" id="ARBA00022857"/>
    </source>
</evidence>
<dbReference type="Pfam" id="PF23441">
    <property type="entry name" value="SDR"/>
    <property type="match status" value="1"/>
</dbReference>
<evidence type="ECO:0000313" key="4">
    <source>
        <dbReference type="EMBL" id="KAK5085950.1"/>
    </source>
</evidence>
<keyword evidence="2" id="KW-0521">NADP</keyword>
<name>A0AAN7YHA7_9EURO</name>
<dbReference type="InterPro" id="IPR051122">
    <property type="entry name" value="SDR_DHRS6-like"/>
</dbReference>
<comment type="similarity">
    <text evidence="1">Belongs to the short-chain dehydrogenases/reductases (SDR) family.</text>
</comment>
<dbReference type="Proteomes" id="UP001309876">
    <property type="component" value="Unassembled WGS sequence"/>
</dbReference>
<keyword evidence="3" id="KW-0560">Oxidoreductase</keyword>
<sequence length="259" mass="27920">MDASKYTLKLRGQRVLIVGGSSGLGFAAAEASIENGASVLISSSSQQKVDKAVERLQQAYPSAKDRVSGYACNLSDQAGLEKNVVDLLEKAGTLDHIIHSAGDPLSIKPLAEITIDMAIQASMVRFYAPLMIGKHAAKYMNPGPRSSITLTTGGIIDRPMPNWILPGTTMCAVDGLMRGLALDLAPIRVNIVNPGAVETELWNHMSKEEFKKLKEHTEKNVPTGRLGQPEDVAEAYLYLMKDMNVTGISIRTQSGSLLK</sequence>
<reference evidence="4 5" key="1">
    <citation type="submission" date="2023-08" db="EMBL/GenBank/DDBJ databases">
        <title>Black Yeasts Isolated from many extreme environments.</title>
        <authorList>
            <person name="Coleine C."/>
            <person name="Stajich J.E."/>
            <person name="Selbmann L."/>
        </authorList>
    </citation>
    <scope>NUCLEOTIDE SEQUENCE [LARGE SCALE GENOMIC DNA]</scope>
    <source>
        <strain evidence="4 5">CCFEE 5910</strain>
    </source>
</reference>
<dbReference type="InterPro" id="IPR036291">
    <property type="entry name" value="NAD(P)-bd_dom_sf"/>
</dbReference>
<evidence type="ECO:0000256" key="3">
    <source>
        <dbReference type="ARBA" id="ARBA00023002"/>
    </source>
</evidence>
<comment type="caution">
    <text evidence="4">The sequence shown here is derived from an EMBL/GenBank/DDBJ whole genome shotgun (WGS) entry which is preliminary data.</text>
</comment>
<dbReference type="InterPro" id="IPR057571">
    <property type="entry name" value="SDR_PhqE-like"/>
</dbReference>
<evidence type="ECO:0000256" key="1">
    <source>
        <dbReference type="ARBA" id="ARBA00006484"/>
    </source>
</evidence>
<dbReference type="EMBL" id="JAVRRJ010000004">
    <property type="protein sequence ID" value="KAK5085950.1"/>
    <property type="molecule type" value="Genomic_DNA"/>
</dbReference>